<gene>
    <name evidence="1" type="ORF">METZ01_LOCUS345916</name>
</gene>
<accession>A0A382R7B2</accession>
<reference evidence="1" key="1">
    <citation type="submission" date="2018-05" db="EMBL/GenBank/DDBJ databases">
        <authorList>
            <person name="Lanie J.A."/>
            <person name="Ng W.-L."/>
            <person name="Kazmierczak K.M."/>
            <person name="Andrzejewski T.M."/>
            <person name="Davidsen T.M."/>
            <person name="Wayne K.J."/>
            <person name="Tettelin H."/>
            <person name="Glass J.I."/>
            <person name="Rusch D."/>
            <person name="Podicherti R."/>
            <person name="Tsui H.-C.T."/>
            <person name="Winkler M.E."/>
        </authorList>
    </citation>
    <scope>NUCLEOTIDE SEQUENCE</scope>
</reference>
<sequence>GSSGVATRAAQIAIQTQVEELLDGDGSGDLAAYTDNYASWASVFGESNSDAYNGGTLLTEESWFNDAAAPSGCATCPAAAKADGGAGEWLKLMGESAMASPYQDGHYVYIVVPGGGTGNSTFPPALYIIDVEDPTSFNAVLEP</sequence>
<feature type="non-terminal residue" evidence="1">
    <location>
        <position position="1"/>
    </location>
</feature>
<organism evidence="1">
    <name type="scientific">marine metagenome</name>
    <dbReference type="NCBI Taxonomy" id="408172"/>
    <lineage>
        <taxon>unclassified sequences</taxon>
        <taxon>metagenomes</taxon>
        <taxon>ecological metagenomes</taxon>
    </lineage>
</organism>
<dbReference type="EMBL" id="UINC01119323">
    <property type="protein sequence ID" value="SVC93062.1"/>
    <property type="molecule type" value="Genomic_DNA"/>
</dbReference>
<name>A0A382R7B2_9ZZZZ</name>
<evidence type="ECO:0000313" key="1">
    <source>
        <dbReference type="EMBL" id="SVC93062.1"/>
    </source>
</evidence>
<proteinExistence type="predicted"/>
<dbReference type="AlphaFoldDB" id="A0A382R7B2"/>
<protein>
    <submittedName>
        <fullName evidence="1">Uncharacterized protein</fullName>
    </submittedName>
</protein>